<name>A0ACA7PAL3_9PSED</name>
<reference evidence="1 2" key="1">
    <citation type="journal article" date="2014" name="Genome Announc.">
        <title>Complete Genome Sequence of Pseudomonas sp. Strain TKP, Isolated from a gamma-Hexachlorocyclohexane-Degrading Mixed Culture.</title>
        <authorList>
            <person name="Ohtsubo Y."/>
            <person name="Kishida K."/>
            <person name="Sato T."/>
            <person name="Tabata M."/>
            <person name="Kawasumi T."/>
            <person name="Ogura Y."/>
            <person name="Hayashi T."/>
            <person name="Tsuda M."/>
            <person name="Nagata Y."/>
        </authorList>
    </citation>
    <scope>NUCLEOTIDE SEQUENCE [LARGE SCALE GENOMIC DNA]</scope>
    <source>
        <strain evidence="1 2">TKP</strain>
    </source>
</reference>
<evidence type="ECO:0000313" key="1">
    <source>
        <dbReference type="EMBL" id="AHC36973.1"/>
    </source>
</evidence>
<dbReference type="Proteomes" id="UP000018725">
    <property type="component" value="Chromosome"/>
</dbReference>
<evidence type="ECO:0000313" key="2">
    <source>
        <dbReference type="Proteomes" id="UP000018725"/>
    </source>
</evidence>
<proteinExistence type="predicted"/>
<organism evidence="1 2">
    <name type="scientific">Pseudomonas gorinensis</name>
    <dbReference type="NCBI Taxonomy" id="3240790"/>
    <lineage>
        <taxon>Bacteria</taxon>
        <taxon>Pseudomonadati</taxon>
        <taxon>Pseudomonadota</taxon>
        <taxon>Gammaproteobacteria</taxon>
        <taxon>Pseudomonadales</taxon>
        <taxon>Pseudomonadaceae</taxon>
        <taxon>Pseudomonas</taxon>
    </lineage>
</organism>
<sequence length="94" mass="10434">MSAELAIRATAFTRRLRVTVSKFISSAIMGAGVLVVMLSLGCLLALLPVLFISAGFEVGFDVVFVWLGMPFSILFALSWFYKYADFAKSIIFRR</sequence>
<dbReference type="EMBL" id="CP006852">
    <property type="protein sequence ID" value="AHC36973.1"/>
    <property type="molecule type" value="Genomic_DNA"/>
</dbReference>
<gene>
    <name evidence="1" type="ORF">U771_22410</name>
</gene>
<protein>
    <submittedName>
        <fullName evidence="1">Uncharacterized protein</fullName>
    </submittedName>
</protein>
<keyword evidence="2" id="KW-1185">Reference proteome</keyword>
<accession>A0ACA7PAL3</accession>